<dbReference type="PROSITE" id="PS51831">
    <property type="entry name" value="HD"/>
    <property type="match status" value="1"/>
</dbReference>
<dbReference type="Proteomes" id="UP000320585">
    <property type="component" value="Chromosome"/>
</dbReference>
<accession>A0A8E4DFK3</accession>
<evidence type="ECO:0000313" key="3">
    <source>
        <dbReference type="Proteomes" id="UP000320585"/>
    </source>
</evidence>
<evidence type="ECO:0000313" key="2">
    <source>
        <dbReference type="EMBL" id="BBK24410.1"/>
    </source>
</evidence>
<reference evidence="3" key="1">
    <citation type="submission" date="2019-05" db="EMBL/GenBank/DDBJ databases">
        <title>Complete genome sequencing of Dialister sp. strain 5BBH33.</title>
        <authorList>
            <person name="Sakamoto M."/>
            <person name="Murakami T."/>
            <person name="Mori H."/>
        </authorList>
    </citation>
    <scope>NUCLEOTIDE SEQUENCE [LARGE SCALE GENOMIC DNA]</scope>
    <source>
        <strain evidence="3">5BBH33</strain>
    </source>
</reference>
<dbReference type="GO" id="GO:0016787">
    <property type="term" value="F:hydrolase activity"/>
    <property type="evidence" value="ECO:0007669"/>
    <property type="project" value="UniProtKB-KW"/>
</dbReference>
<dbReference type="AlphaFoldDB" id="A0A8E4DFK3"/>
<keyword evidence="3" id="KW-1185">Reference proteome</keyword>
<gene>
    <name evidence="2" type="ORF">Dia5BBH33_03450</name>
</gene>
<dbReference type="GeneID" id="92715571"/>
<feature type="domain" description="HD" evidence="1">
    <location>
        <begin position="21"/>
        <end position="130"/>
    </location>
</feature>
<dbReference type="OrthoDB" id="155250at2"/>
<dbReference type="InterPro" id="IPR006674">
    <property type="entry name" value="HD_domain"/>
</dbReference>
<name>A0A8E4DFK3_9FIRM</name>
<evidence type="ECO:0000259" key="1">
    <source>
        <dbReference type="PROSITE" id="PS51831"/>
    </source>
</evidence>
<keyword evidence="2" id="KW-0378">Hydrolase</keyword>
<protein>
    <submittedName>
        <fullName evidence="2">HD family phosphohydrolase</fullName>
    </submittedName>
</protein>
<proteinExistence type="predicted"/>
<dbReference type="Pfam" id="PF01966">
    <property type="entry name" value="HD"/>
    <property type="match status" value="1"/>
</dbReference>
<dbReference type="InterPro" id="IPR003607">
    <property type="entry name" value="HD/PDEase_dom"/>
</dbReference>
<organism evidence="2 3">
    <name type="scientific">Dialister hominis</name>
    <dbReference type="NCBI Taxonomy" id="2582419"/>
    <lineage>
        <taxon>Bacteria</taxon>
        <taxon>Bacillati</taxon>
        <taxon>Bacillota</taxon>
        <taxon>Negativicutes</taxon>
        <taxon>Veillonellales</taxon>
        <taxon>Veillonellaceae</taxon>
        <taxon>Dialister</taxon>
    </lineage>
</organism>
<dbReference type="CDD" id="cd00077">
    <property type="entry name" value="HDc"/>
    <property type="match status" value="1"/>
</dbReference>
<sequence>MNQLAELCKAMIAYDKGDPRRIHHFLKVHAFAAQIGREEGLDEKTLFRLEAAAYVHDIGIHEGERRFSRNDGQIQQELGPDEARPMLEELGFDKEDTERICWLVAHHHSYGSIDGPDAQILAEADMLVNQYEDGAPLKQNEALYHRLYKTESGKRLFRELYFETYDPGDKTNA</sequence>
<dbReference type="RefSeq" id="WP_143332240.1">
    <property type="nucleotide sequence ID" value="NZ_AP019697.1"/>
</dbReference>
<dbReference type="EMBL" id="AP019697">
    <property type="protein sequence ID" value="BBK24410.1"/>
    <property type="molecule type" value="Genomic_DNA"/>
</dbReference>
<dbReference type="SUPFAM" id="SSF109604">
    <property type="entry name" value="HD-domain/PDEase-like"/>
    <property type="match status" value="1"/>
</dbReference>
<dbReference type="KEGG" id="dho:Dia5BBH33_03450"/>
<dbReference type="Gene3D" id="1.10.3210.10">
    <property type="entry name" value="Hypothetical protein af1432"/>
    <property type="match status" value="1"/>
</dbReference>